<keyword evidence="1" id="KW-0812">Transmembrane</keyword>
<dbReference type="Gene3D" id="1.10.510.10">
    <property type="entry name" value="Transferase(Phosphotransferase) domain 1"/>
    <property type="match status" value="1"/>
</dbReference>
<proteinExistence type="predicted"/>
<keyword evidence="1" id="KW-0472">Membrane</keyword>
<organism evidence="2">
    <name type="scientific">freshwater metagenome</name>
    <dbReference type="NCBI Taxonomy" id="449393"/>
    <lineage>
        <taxon>unclassified sequences</taxon>
        <taxon>metagenomes</taxon>
        <taxon>ecological metagenomes</taxon>
    </lineage>
</organism>
<keyword evidence="1" id="KW-1133">Transmembrane helix</keyword>
<evidence type="ECO:0000256" key="1">
    <source>
        <dbReference type="SAM" id="Phobius"/>
    </source>
</evidence>
<gene>
    <name evidence="2" type="ORF">UFOPK3268_00279</name>
    <name evidence="3" type="ORF">UFOPK4150_02335</name>
</gene>
<sequence>MTSDLPPDISGDAAPGPMIEITSALVLQPEPEGHEVRRASLRRAFLVLAEVESPSLAPLRRTSPVAGGVAITHLVPVDSITVDELRRRAPLRAGHVLTIATAAAEALVALHGAGLAHGALGVETLVVSMDGSVVLVATGVAWGTLGSEVDEPSASGDIDALGNLMRELLGPGSAPAPLVMAALRASDPDQFMRPGAVALRGLLLRAGRADSLLELLGPTRPTALSVQDSLVSPGSAVFVASALAGDGPETLGTHPRATRGGDRGSDHRIVASGTVVRLRPLVRSGLGTRPRERRRGGLGHTRRGPWVWSIAALMGVTTVVILVLATSRDGARADTATRGPSSGLVQSVGVSPAADTWGIPPRVDVADPLGLDRVPGGTSVDWIEVLNVADSGRLAAISAGSPAALDDFVEPAGAAWAADIALLERIRSSKATIEGGDLILEQIDPVRIAPTSVVLQVRDRRAAYRVVIGGVRTEVLPRAARWWTITLRRSDAWPDAKTRGAWRISEVTPLVRSSP</sequence>
<name>A0A6J7BP70_9ZZZZ</name>
<accession>A0A6J7BP70</accession>
<evidence type="ECO:0000313" key="2">
    <source>
        <dbReference type="EMBL" id="CAB4846701.1"/>
    </source>
</evidence>
<reference evidence="2" key="1">
    <citation type="submission" date="2020-05" db="EMBL/GenBank/DDBJ databases">
        <authorList>
            <person name="Chiriac C."/>
            <person name="Salcher M."/>
            <person name="Ghai R."/>
            <person name="Kavagutti S V."/>
        </authorList>
    </citation>
    <scope>NUCLEOTIDE SEQUENCE</scope>
</reference>
<evidence type="ECO:0000313" key="3">
    <source>
        <dbReference type="EMBL" id="CAB5040458.1"/>
    </source>
</evidence>
<dbReference type="AlphaFoldDB" id="A0A6J7BP70"/>
<protein>
    <submittedName>
        <fullName evidence="2">Unannotated protein</fullName>
    </submittedName>
</protein>
<dbReference type="EMBL" id="CAFBPU010000079">
    <property type="protein sequence ID" value="CAB5040458.1"/>
    <property type="molecule type" value="Genomic_DNA"/>
</dbReference>
<feature type="transmembrane region" description="Helical" evidence="1">
    <location>
        <begin position="306"/>
        <end position="325"/>
    </location>
</feature>
<dbReference type="EMBL" id="CAFBIZ010000020">
    <property type="protein sequence ID" value="CAB4846701.1"/>
    <property type="molecule type" value="Genomic_DNA"/>
</dbReference>